<gene>
    <name evidence="2" type="ORF">TARUN_5949</name>
</gene>
<reference evidence="2 3" key="1">
    <citation type="journal article" date="2018" name="PLoS Pathog.">
        <title>Evolution of structural diversity of trichothecenes, a family of toxins produced by plant pathogenic and entomopathogenic fungi.</title>
        <authorList>
            <person name="Proctor R.H."/>
            <person name="McCormick S.P."/>
            <person name="Kim H.S."/>
            <person name="Cardoza R.E."/>
            <person name="Stanley A.M."/>
            <person name="Lindo L."/>
            <person name="Kelly A."/>
            <person name="Brown D.W."/>
            <person name="Lee T."/>
            <person name="Vaughan M.M."/>
            <person name="Alexander N.J."/>
            <person name="Busman M."/>
            <person name="Gutierrez S."/>
        </authorList>
    </citation>
    <scope>NUCLEOTIDE SEQUENCE [LARGE SCALE GENOMIC DNA]</scope>
    <source>
        <strain evidence="2 3">IBT 40837</strain>
    </source>
</reference>
<dbReference type="InterPro" id="IPR000073">
    <property type="entry name" value="AB_hydrolase_1"/>
</dbReference>
<comment type="caution">
    <text evidence="2">The sequence shown here is derived from an EMBL/GenBank/DDBJ whole genome shotgun (WGS) entry which is preliminary data.</text>
</comment>
<dbReference type="Pfam" id="PF12697">
    <property type="entry name" value="Abhydrolase_6"/>
    <property type="match status" value="1"/>
</dbReference>
<proteinExistence type="predicted"/>
<name>A0A395NJP4_TRIAR</name>
<dbReference type="PANTHER" id="PTHR37017">
    <property type="entry name" value="AB HYDROLASE-1 DOMAIN-CONTAINING PROTEIN-RELATED"/>
    <property type="match status" value="1"/>
</dbReference>
<dbReference type="PANTHER" id="PTHR37017:SF3">
    <property type="entry name" value="AB HYDROLASE-1 DOMAIN-CONTAINING PROTEIN"/>
    <property type="match status" value="1"/>
</dbReference>
<accession>A0A395NJP4</accession>
<dbReference type="OrthoDB" id="408373at2759"/>
<dbReference type="InterPro" id="IPR052897">
    <property type="entry name" value="Sec-Metab_Biosynth_Hydrolase"/>
</dbReference>
<dbReference type="InterPro" id="IPR029058">
    <property type="entry name" value="AB_hydrolase_fold"/>
</dbReference>
<sequence>MSSRTSFVLVPGAWHRAETWDKITSIFEAKGYTCISVTLPSTTGDPTAGLGNDVSAIQKAIQSQTSQGRDVVLIVHSYGGLVGSSSIRGFARKHHDNLVSSSTSSGHVIGMAMMATGFAITGKSFLATTGGKPPPFWIADTETGFATLVADTRDLFYHDVPEEEGNFWVSKLTKHSLKSLSEGGEHVYSGWKDVPCWYLVTLEDHALPADAQKLFVKAAQEDGGDVTMRQVAAGHSPMLSKPKEAAAFVLEAAADFFEKTNMKNVN</sequence>
<evidence type="ECO:0000313" key="2">
    <source>
        <dbReference type="EMBL" id="RFU76306.1"/>
    </source>
</evidence>
<dbReference type="SUPFAM" id="SSF53474">
    <property type="entry name" value="alpha/beta-Hydrolases"/>
    <property type="match status" value="1"/>
</dbReference>
<feature type="domain" description="AB hydrolase-1" evidence="1">
    <location>
        <begin position="7"/>
        <end position="247"/>
    </location>
</feature>
<dbReference type="EMBL" id="PXOA01000362">
    <property type="protein sequence ID" value="RFU76306.1"/>
    <property type="molecule type" value="Genomic_DNA"/>
</dbReference>
<evidence type="ECO:0000313" key="3">
    <source>
        <dbReference type="Proteomes" id="UP000266272"/>
    </source>
</evidence>
<organism evidence="2 3">
    <name type="scientific">Trichoderma arundinaceum</name>
    <dbReference type="NCBI Taxonomy" id="490622"/>
    <lineage>
        <taxon>Eukaryota</taxon>
        <taxon>Fungi</taxon>
        <taxon>Dikarya</taxon>
        <taxon>Ascomycota</taxon>
        <taxon>Pezizomycotina</taxon>
        <taxon>Sordariomycetes</taxon>
        <taxon>Hypocreomycetidae</taxon>
        <taxon>Hypocreales</taxon>
        <taxon>Hypocreaceae</taxon>
        <taxon>Trichoderma</taxon>
    </lineage>
</organism>
<dbReference type="STRING" id="490622.A0A395NJP4"/>
<keyword evidence="3" id="KW-1185">Reference proteome</keyword>
<dbReference type="GO" id="GO:0016787">
    <property type="term" value="F:hydrolase activity"/>
    <property type="evidence" value="ECO:0007669"/>
    <property type="project" value="UniProtKB-KW"/>
</dbReference>
<dbReference type="Gene3D" id="3.40.50.1820">
    <property type="entry name" value="alpha/beta hydrolase"/>
    <property type="match status" value="1"/>
</dbReference>
<keyword evidence="2" id="KW-0378">Hydrolase</keyword>
<dbReference type="AlphaFoldDB" id="A0A395NJP4"/>
<evidence type="ECO:0000259" key="1">
    <source>
        <dbReference type="Pfam" id="PF12697"/>
    </source>
</evidence>
<dbReference type="Proteomes" id="UP000266272">
    <property type="component" value="Unassembled WGS sequence"/>
</dbReference>
<protein>
    <submittedName>
        <fullName evidence="2">Alpha beta-hydrolase</fullName>
    </submittedName>
</protein>